<evidence type="ECO:0000256" key="5">
    <source>
        <dbReference type="ARBA" id="ARBA00038359"/>
    </source>
</evidence>
<keyword evidence="4 7" id="KW-0472">Membrane</keyword>
<reference evidence="9 11" key="1">
    <citation type="journal article" date="2020" name="Stud. Mycol.">
        <title>101 Dothideomycetes genomes: a test case for predicting lifestyles and emergence of pathogens.</title>
        <authorList>
            <person name="Haridas S."/>
            <person name="Albert R."/>
            <person name="Binder M."/>
            <person name="Bloem J."/>
            <person name="Labutti K."/>
            <person name="Salamov A."/>
            <person name="Andreopoulos B."/>
            <person name="Baker S."/>
            <person name="Barry K."/>
            <person name="Bills G."/>
            <person name="Bluhm B."/>
            <person name="Cannon C."/>
            <person name="Castanera R."/>
            <person name="Culley D."/>
            <person name="Daum C."/>
            <person name="Ezra D."/>
            <person name="Gonzalez J."/>
            <person name="Henrissat B."/>
            <person name="Kuo A."/>
            <person name="Liang C."/>
            <person name="Lipzen A."/>
            <person name="Lutzoni F."/>
            <person name="Magnuson J."/>
            <person name="Mondo S."/>
            <person name="Nolan M."/>
            <person name="Ohm R."/>
            <person name="Pangilinan J."/>
            <person name="Park H.-J."/>
            <person name="Ramirez L."/>
            <person name="Alfaro M."/>
            <person name="Sun H."/>
            <person name="Tritt A."/>
            <person name="Yoshinaga Y."/>
            <person name="Zwiers L.-H."/>
            <person name="Turgeon B."/>
            <person name="Goodwin S."/>
            <person name="Spatafora J."/>
            <person name="Crous P."/>
            <person name="Grigoriev I."/>
        </authorList>
    </citation>
    <scope>NUCLEOTIDE SEQUENCE</scope>
    <source>
        <strain evidence="9 11">CBS 304.34</strain>
    </source>
</reference>
<evidence type="ECO:0000313" key="9">
    <source>
        <dbReference type="EMBL" id="KAF2806679.1"/>
    </source>
</evidence>
<reference evidence="11" key="2">
    <citation type="submission" date="2020-04" db="EMBL/GenBank/DDBJ databases">
        <authorList>
            <consortium name="NCBI Genome Project"/>
        </authorList>
    </citation>
    <scope>NUCLEOTIDE SEQUENCE</scope>
    <source>
        <strain evidence="11">CBS 304.34</strain>
    </source>
</reference>
<evidence type="ECO:0000313" key="11">
    <source>
        <dbReference type="RefSeq" id="XP_033573643.1"/>
    </source>
</evidence>
<dbReference type="GeneID" id="54458941"/>
<feature type="domain" description="Rhodopsin" evidence="8">
    <location>
        <begin position="14"/>
        <end position="262"/>
    </location>
</feature>
<keyword evidence="10" id="KW-1185">Reference proteome</keyword>
<evidence type="ECO:0000256" key="2">
    <source>
        <dbReference type="ARBA" id="ARBA00022692"/>
    </source>
</evidence>
<dbReference type="InterPro" id="IPR049326">
    <property type="entry name" value="Rhodopsin_dom_fungi"/>
</dbReference>
<evidence type="ECO:0000256" key="6">
    <source>
        <dbReference type="SAM" id="MobiDB-lite"/>
    </source>
</evidence>
<feature type="compositionally biased region" description="Basic and acidic residues" evidence="6">
    <location>
        <begin position="330"/>
        <end position="340"/>
    </location>
</feature>
<keyword evidence="2 7" id="KW-0812">Transmembrane</keyword>
<feature type="transmembrane region" description="Helical" evidence="7">
    <location>
        <begin position="34"/>
        <end position="57"/>
    </location>
</feature>
<evidence type="ECO:0000259" key="8">
    <source>
        <dbReference type="Pfam" id="PF20684"/>
    </source>
</evidence>
<dbReference type="EMBL" id="MU003706">
    <property type="protein sequence ID" value="KAF2806679.1"/>
    <property type="molecule type" value="Genomic_DNA"/>
</dbReference>
<feature type="region of interest" description="Disordered" evidence="6">
    <location>
        <begin position="309"/>
        <end position="344"/>
    </location>
</feature>
<feature type="compositionally biased region" description="Basic and acidic residues" evidence="6">
    <location>
        <begin position="309"/>
        <end position="319"/>
    </location>
</feature>
<evidence type="ECO:0000313" key="10">
    <source>
        <dbReference type="Proteomes" id="UP000504636"/>
    </source>
</evidence>
<dbReference type="Pfam" id="PF20684">
    <property type="entry name" value="Fung_rhodopsin"/>
    <property type="match status" value="1"/>
</dbReference>
<comment type="similarity">
    <text evidence="5">Belongs to the SAT4 family.</text>
</comment>
<evidence type="ECO:0000256" key="1">
    <source>
        <dbReference type="ARBA" id="ARBA00004141"/>
    </source>
</evidence>
<dbReference type="PANTHER" id="PTHR33048">
    <property type="entry name" value="PTH11-LIKE INTEGRAL MEMBRANE PROTEIN (AFU_ORTHOLOGUE AFUA_5G11245)"/>
    <property type="match status" value="1"/>
</dbReference>
<organism evidence="9">
    <name type="scientific">Mytilinidion resinicola</name>
    <dbReference type="NCBI Taxonomy" id="574789"/>
    <lineage>
        <taxon>Eukaryota</taxon>
        <taxon>Fungi</taxon>
        <taxon>Dikarya</taxon>
        <taxon>Ascomycota</taxon>
        <taxon>Pezizomycotina</taxon>
        <taxon>Dothideomycetes</taxon>
        <taxon>Pleosporomycetidae</taxon>
        <taxon>Mytilinidiales</taxon>
        <taxon>Mytilinidiaceae</taxon>
        <taxon>Mytilinidion</taxon>
    </lineage>
</organism>
<feature type="transmembrane region" description="Helical" evidence="7">
    <location>
        <begin position="236"/>
        <end position="257"/>
    </location>
</feature>
<dbReference type="Proteomes" id="UP000504636">
    <property type="component" value="Unplaced"/>
</dbReference>
<dbReference type="AlphaFoldDB" id="A0A6A6YDK5"/>
<protein>
    <recommendedName>
        <fullName evidence="8">Rhodopsin domain-containing protein</fullName>
    </recommendedName>
</protein>
<dbReference type="InterPro" id="IPR052337">
    <property type="entry name" value="SAT4-like"/>
</dbReference>
<dbReference type="RefSeq" id="XP_033573643.1">
    <property type="nucleotide sequence ID" value="XM_033718048.1"/>
</dbReference>
<keyword evidence="3 7" id="KW-1133">Transmembrane helix</keyword>
<dbReference type="GO" id="GO:0016020">
    <property type="term" value="C:membrane"/>
    <property type="evidence" value="ECO:0007669"/>
    <property type="project" value="UniProtKB-SubCell"/>
</dbReference>
<evidence type="ECO:0000256" key="7">
    <source>
        <dbReference type="SAM" id="Phobius"/>
    </source>
</evidence>
<name>A0A6A6YDK5_9PEZI</name>
<dbReference type="OrthoDB" id="444631at2759"/>
<evidence type="ECO:0000256" key="4">
    <source>
        <dbReference type="ARBA" id="ARBA00023136"/>
    </source>
</evidence>
<proteinExistence type="inferred from homology"/>
<dbReference type="PANTHER" id="PTHR33048:SF47">
    <property type="entry name" value="INTEGRAL MEMBRANE PROTEIN-RELATED"/>
    <property type="match status" value="1"/>
</dbReference>
<feature type="transmembrane region" description="Helical" evidence="7">
    <location>
        <begin position="116"/>
        <end position="141"/>
    </location>
</feature>
<gene>
    <name evidence="9 11" type="ORF">BDZ99DRAFT_448126</name>
</gene>
<feature type="transmembrane region" description="Helical" evidence="7">
    <location>
        <begin position="198"/>
        <end position="216"/>
    </location>
</feature>
<reference evidence="11" key="3">
    <citation type="submission" date="2025-04" db="UniProtKB">
        <authorList>
            <consortium name="RefSeq"/>
        </authorList>
    </citation>
    <scope>IDENTIFICATION</scope>
    <source>
        <strain evidence="11">CBS 304.34</strain>
    </source>
</reference>
<comment type="subcellular location">
    <subcellularLocation>
        <location evidence="1">Membrane</location>
        <topology evidence="1">Multi-pass membrane protein</topology>
    </subcellularLocation>
</comment>
<feature type="transmembrane region" description="Helical" evidence="7">
    <location>
        <begin position="78"/>
        <end position="104"/>
    </location>
</feature>
<sequence length="373" mass="42063">MWTFFALATIGLAFRFYTRIKCFCRLLADDYLAGFAWFLLLVSACIWDMTIDGMYEVTRVSAGLQQPSANFQHNAHRFLVGSNVALVMFYVGLWTIKLSFLVFFYRLGNQIRRYQIMWWIVTAFTIASGLACVGSIQYHCLSDPFEKVYMNCSKDSAIRFQEVTLKVNCALDVFTDVLIMSLPISLLWSVRVSFGRKVVLAGLFSLVLITMVIAIVRVTVVSKGYVVGHRQAEISWLYFWSFTEFAVAILVACLASFRALFAQKERQSEAEVARKRELAQRDSPSGGSSRALWARAKFFQQSLFETEKTVDQETKRGGSDDFVPLSDISGSERGESRATGDAHSIQGVSKLESQDGYIGYPTAHVVQPWRGSL</sequence>
<accession>A0A6A6YDK5</accession>
<evidence type="ECO:0000256" key="3">
    <source>
        <dbReference type="ARBA" id="ARBA00022989"/>
    </source>
</evidence>